<dbReference type="Proteomes" id="UP000219494">
    <property type="component" value="Unassembled WGS sequence"/>
</dbReference>
<reference evidence="1 2" key="1">
    <citation type="submission" date="2017-07" db="EMBL/GenBank/DDBJ databases">
        <authorList>
            <person name="Sun Z.S."/>
            <person name="Albrecht U."/>
            <person name="Echele G."/>
            <person name="Lee C.C."/>
        </authorList>
    </citation>
    <scope>NUCLEOTIDE SEQUENCE [LARGE SCALE GENOMIC DNA]</scope>
    <source>
        <strain evidence="1 2">CGMCC 1.12672</strain>
    </source>
</reference>
<accession>A0A285R209</accession>
<keyword evidence="2" id="KW-1185">Reference proteome</keyword>
<evidence type="ECO:0000313" key="1">
    <source>
        <dbReference type="EMBL" id="SOB88121.1"/>
    </source>
</evidence>
<organism evidence="1 2">
    <name type="scientific">Sphingomonas guangdongensis</name>
    <dbReference type="NCBI Taxonomy" id="1141890"/>
    <lineage>
        <taxon>Bacteria</taxon>
        <taxon>Pseudomonadati</taxon>
        <taxon>Pseudomonadota</taxon>
        <taxon>Alphaproteobacteria</taxon>
        <taxon>Sphingomonadales</taxon>
        <taxon>Sphingomonadaceae</taxon>
        <taxon>Sphingomonas</taxon>
    </lineage>
</organism>
<dbReference type="RefSeq" id="WP_097064921.1">
    <property type="nucleotide sequence ID" value="NZ_OBMI01000003.1"/>
</dbReference>
<protein>
    <submittedName>
        <fullName evidence="1">Uncharacterized protein</fullName>
    </submittedName>
</protein>
<dbReference type="OrthoDB" id="7582689at2"/>
<gene>
    <name evidence="1" type="ORF">SAMN06297144_3261</name>
</gene>
<evidence type="ECO:0000313" key="2">
    <source>
        <dbReference type="Proteomes" id="UP000219494"/>
    </source>
</evidence>
<name>A0A285R209_9SPHN</name>
<dbReference type="AlphaFoldDB" id="A0A285R209"/>
<dbReference type="EMBL" id="OBMI01000003">
    <property type="protein sequence ID" value="SOB88121.1"/>
    <property type="molecule type" value="Genomic_DNA"/>
</dbReference>
<sequence>MILREHRSVKLLAGDRRTREVKHWTEWFRRVPAIRRKFCRWSQDFDPFHSNEAASVAVLANAAAQAGYLAHTEYVALKRHASRGRPFRQGRCDLWVAEVAEEISWAFEVKQQFAAAGLRRGTFEAKLDRASKDAREVDRNEADRRVGCLVTVPRSAVKPSEEFIAHVDELNADGDVAFRIAGRMGPVWLTFRIVD</sequence>
<proteinExistence type="predicted"/>